<reference evidence="5 6" key="1">
    <citation type="submission" date="2018-12" db="EMBL/GenBank/DDBJ databases">
        <authorList>
            <consortium name="Pathogen Informatics"/>
        </authorList>
    </citation>
    <scope>NUCLEOTIDE SEQUENCE [LARGE SCALE GENOMIC DNA]</scope>
    <source>
        <strain evidence="5 6">NCTC3166</strain>
    </source>
</reference>
<dbReference type="EMBL" id="LR134266">
    <property type="protein sequence ID" value="VED66512.1"/>
    <property type="molecule type" value="Genomic_DNA"/>
</dbReference>
<dbReference type="GO" id="GO:0016887">
    <property type="term" value="F:ATP hydrolysis activity"/>
    <property type="evidence" value="ECO:0007669"/>
    <property type="project" value="InterPro"/>
</dbReference>
<evidence type="ECO:0000313" key="6">
    <source>
        <dbReference type="Proteomes" id="UP000270025"/>
    </source>
</evidence>
<dbReference type="Pfam" id="PF00005">
    <property type="entry name" value="ABC_tran"/>
    <property type="match status" value="1"/>
</dbReference>
<dbReference type="InterPro" id="IPR003439">
    <property type="entry name" value="ABC_transporter-like_ATP-bd"/>
</dbReference>
<feature type="domain" description="ABC transporter" evidence="4">
    <location>
        <begin position="5"/>
        <end position="231"/>
    </location>
</feature>
<evidence type="ECO:0000256" key="3">
    <source>
        <dbReference type="ARBA" id="ARBA00022840"/>
    </source>
</evidence>
<dbReference type="PANTHER" id="PTHR42711:SF13">
    <property type="entry name" value="ABC TRANSPORTER, ATP-BINDING PROTEIN"/>
    <property type="match status" value="1"/>
</dbReference>
<dbReference type="GO" id="GO:0005524">
    <property type="term" value="F:ATP binding"/>
    <property type="evidence" value="ECO:0007669"/>
    <property type="project" value="UniProtKB-KW"/>
</dbReference>
<dbReference type="InterPro" id="IPR027417">
    <property type="entry name" value="P-loop_NTPase"/>
</dbReference>
<accession>A0A3S4PYS3</accession>
<dbReference type="Gene3D" id="3.40.50.300">
    <property type="entry name" value="P-loop containing nucleotide triphosphate hydrolases"/>
    <property type="match status" value="1"/>
</dbReference>
<keyword evidence="2" id="KW-0547">Nucleotide-binding</keyword>
<keyword evidence="1" id="KW-0813">Transport</keyword>
<dbReference type="EC" id="3.6.3.-" evidence="5"/>
<name>A0A3S4PYS3_9STRE</name>
<dbReference type="InterPro" id="IPR050763">
    <property type="entry name" value="ABC_transporter_ATP-binding"/>
</dbReference>
<dbReference type="AlphaFoldDB" id="A0A3S4PYS3"/>
<sequence>MNDSILISNLTKKFKDKTALKEISFSISSGEIFGFLGPSGAGKTTTINILTGQLPPDGGEVKILGKDCTQLTSDDFLKLGIMSDNVGFYDRLSLYDNLLFFAKFHNVEISYLDYLLKRLKLYDDRFNKAEKLSTGMKQRMLLIRAILHSPKVIFLDEPTSGMDPTLSQIVHELLLEIKNSGATIFLTTHNMDEATKLCDSIALLHEGKIVEQGSPREIIDKYSQTDKVKISYFDGREIIVPKEEAYKYLGENTKTINTLETSLESIFIQLTGDKL</sequence>
<dbReference type="PANTHER" id="PTHR42711">
    <property type="entry name" value="ABC TRANSPORTER ATP-BINDING PROTEIN"/>
    <property type="match status" value="1"/>
</dbReference>
<dbReference type="KEGG" id="svf:NCTC3166_00296"/>
<gene>
    <name evidence="5" type="ORF">NCTC3166_00296</name>
</gene>
<organism evidence="5 6">
    <name type="scientific">Streptococcus viridans</name>
    <dbReference type="NCBI Taxonomy" id="78535"/>
    <lineage>
        <taxon>Bacteria</taxon>
        <taxon>Bacillati</taxon>
        <taxon>Bacillota</taxon>
        <taxon>Bacilli</taxon>
        <taxon>Lactobacillales</taxon>
        <taxon>Streptococcaceae</taxon>
        <taxon>Streptococcus</taxon>
    </lineage>
</organism>
<dbReference type="CDD" id="cd03230">
    <property type="entry name" value="ABC_DR_subfamily_A"/>
    <property type="match status" value="1"/>
</dbReference>
<evidence type="ECO:0000256" key="1">
    <source>
        <dbReference type="ARBA" id="ARBA00022448"/>
    </source>
</evidence>
<dbReference type="Proteomes" id="UP000270025">
    <property type="component" value="Chromosome"/>
</dbReference>
<dbReference type="InterPro" id="IPR003593">
    <property type="entry name" value="AAA+_ATPase"/>
</dbReference>
<evidence type="ECO:0000256" key="2">
    <source>
        <dbReference type="ARBA" id="ARBA00022741"/>
    </source>
</evidence>
<dbReference type="RefSeq" id="WP_126403716.1">
    <property type="nucleotide sequence ID" value="NZ_LR134266.1"/>
</dbReference>
<dbReference type="SUPFAM" id="SSF52540">
    <property type="entry name" value="P-loop containing nucleoside triphosphate hydrolases"/>
    <property type="match status" value="1"/>
</dbReference>
<keyword evidence="3 5" id="KW-0067">ATP-binding</keyword>
<keyword evidence="5" id="KW-0378">Hydrolase</keyword>
<protein>
    <submittedName>
        <fullName evidence="5">ABC transporter ATP-binding protein</fullName>
        <ecNumber evidence="5">3.6.3.-</ecNumber>
    </submittedName>
</protein>
<dbReference type="SMART" id="SM00382">
    <property type="entry name" value="AAA"/>
    <property type="match status" value="1"/>
</dbReference>
<evidence type="ECO:0000259" key="4">
    <source>
        <dbReference type="PROSITE" id="PS50893"/>
    </source>
</evidence>
<evidence type="ECO:0000313" key="5">
    <source>
        <dbReference type="EMBL" id="VED66512.1"/>
    </source>
</evidence>
<keyword evidence="6" id="KW-1185">Reference proteome</keyword>
<dbReference type="PROSITE" id="PS50893">
    <property type="entry name" value="ABC_TRANSPORTER_2"/>
    <property type="match status" value="1"/>
</dbReference>
<proteinExistence type="predicted"/>